<proteinExistence type="predicted"/>
<gene>
    <name evidence="1" type="ORF">A7K91_18545</name>
</gene>
<reference evidence="1 2" key="1">
    <citation type="submission" date="2016-05" db="EMBL/GenBank/DDBJ databases">
        <title>Paenibacillus oryzae. sp. nov., isolated from the rice root.</title>
        <authorList>
            <person name="Zhang J."/>
            <person name="Zhang X."/>
        </authorList>
    </citation>
    <scope>NUCLEOTIDE SEQUENCE [LARGE SCALE GENOMIC DNA]</scope>
    <source>
        <strain evidence="1 2">1DrF-4</strain>
    </source>
</reference>
<organism evidence="1 2">
    <name type="scientific">Paenibacillus oryzae</name>
    <dbReference type="NCBI Taxonomy" id="1844972"/>
    <lineage>
        <taxon>Bacteria</taxon>
        <taxon>Bacillati</taxon>
        <taxon>Bacillota</taxon>
        <taxon>Bacilli</taxon>
        <taxon>Bacillales</taxon>
        <taxon>Paenibacillaceae</taxon>
        <taxon>Paenibacillus</taxon>
    </lineage>
</organism>
<dbReference type="EMBL" id="LYPA01000030">
    <property type="protein sequence ID" value="OBR67935.1"/>
    <property type="molecule type" value="Genomic_DNA"/>
</dbReference>
<dbReference type="Proteomes" id="UP000092024">
    <property type="component" value="Unassembled WGS sequence"/>
</dbReference>
<name>A0A1A5YRA0_9BACL</name>
<evidence type="ECO:0000313" key="2">
    <source>
        <dbReference type="Proteomes" id="UP000092024"/>
    </source>
</evidence>
<protein>
    <submittedName>
        <fullName evidence="1">Uncharacterized protein</fullName>
    </submittedName>
</protein>
<sequence length="70" mass="8182">MVLMIAVVSKFPDCKGLMVKFWKHKRALRFSRTIPTLSFSYRFVVEFICQQNKWSNAGVGTIKRLKEEKG</sequence>
<keyword evidence="2" id="KW-1185">Reference proteome</keyword>
<comment type="caution">
    <text evidence="1">The sequence shown here is derived from an EMBL/GenBank/DDBJ whole genome shotgun (WGS) entry which is preliminary data.</text>
</comment>
<dbReference type="STRING" id="1844972.A7K91_18545"/>
<evidence type="ECO:0000313" key="1">
    <source>
        <dbReference type="EMBL" id="OBR67935.1"/>
    </source>
</evidence>
<accession>A0A1A5YRA0</accession>
<dbReference type="AlphaFoldDB" id="A0A1A5YRA0"/>